<dbReference type="GO" id="GO:0052654">
    <property type="term" value="F:L-leucine-2-oxoglutarate transaminase activity"/>
    <property type="evidence" value="ECO:0007669"/>
    <property type="project" value="RHEA"/>
</dbReference>
<dbReference type="EMBL" id="LR130778">
    <property type="protein sequence ID" value="VDN46923.1"/>
    <property type="molecule type" value="Genomic_DNA"/>
</dbReference>
<evidence type="ECO:0000256" key="15">
    <source>
        <dbReference type="RuleBase" id="RU004106"/>
    </source>
</evidence>
<dbReference type="InterPro" id="IPR005786">
    <property type="entry name" value="B_amino_transII"/>
</dbReference>
<keyword evidence="6 17" id="KW-0032">Aminotransferase</keyword>
<dbReference type="SUPFAM" id="SSF56752">
    <property type="entry name" value="D-aminoacid aminotransferase-like PLP-dependent enzymes"/>
    <property type="match status" value="1"/>
</dbReference>
<protein>
    <recommendedName>
        <fullName evidence="17">Branched-chain-amino-acid aminotransferase</fullName>
        <ecNumber evidence="17">2.6.1.42</ecNumber>
    </recommendedName>
</protein>
<evidence type="ECO:0000256" key="10">
    <source>
        <dbReference type="ARBA" id="ARBA00023304"/>
    </source>
</evidence>
<evidence type="ECO:0000256" key="5">
    <source>
        <dbReference type="ARBA" id="ARBA00009320"/>
    </source>
</evidence>
<evidence type="ECO:0000256" key="12">
    <source>
        <dbReference type="ARBA" id="ARBA00048798"/>
    </source>
</evidence>
<dbReference type="NCBIfam" id="NF009897">
    <property type="entry name" value="PRK13357.1"/>
    <property type="match status" value="1"/>
</dbReference>
<dbReference type="UniPathway" id="UPA00048">
    <property type="reaction ID" value="UER00073"/>
</dbReference>
<evidence type="ECO:0000256" key="3">
    <source>
        <dbReference type="ARBA" id="ARBA00004931"/>
    </source>
</evidence>
<dbReference type="GO" id="GO:0052656">
    <property type="term" value="F:L-isoleucine-2-oxoglutarate transaminase activity"/>
    <property type="evidence" value="ECO:0007669"/>
    <property type="project" value="RHEA"/>
</dbReference>
<dbReference type="CDD" id="cd01557">
    <property type="entry name" value="BCAT_beta_family"/>
    <property type="match status" value="1"/>
</dbReference>
<dbReference type="InterPro" id="IPR018300">
    <property type="entry name" value="Aminotrans_IV_CS"/>
</dbReference>
<dbReference type="RefSeq" id="WP_125136342.1">
    <property type="nucleotide sequence ID" value="NZ_LR130778.1"/>
</dbReference>
<comment type="pathway">
    <text evidence="3 18">Amino-acid biosynthesis; L-valine biosynthesis; L-valine from pyruvate: step 4/4.</text>
</comment>
<comment type="catalytic activity">
    <reaction evidence="11 17">
        <text>L-valine + 2-oxoglutarate = 3-methyl-2-oxobutanoate + L-glutamate</text>
        <dbReference type="Rhea" id="RHEA:24813"/>
        <dbReference type="ChEBI" id="CHEBI:11851"/>
        <dbReference type="ChEBI" id="CHEBI:16810"/>
        <dbReference type="ChEBI" id="CHEBI:29985"/>
        <dbReference type="ChEBI" id="CHEBI:57762"/>
        <dbReference type="EC" id="2.6.1.42"/>
    </reaction>
</comment>
<dbReference type="UniPathway" id="UPA00047">
    <property type="reaction ID" value="UER00058"/>
</dbReference>
<comment type="similarity">
    <text evidence="5 15">Belongs to the class-IV pyridoxal-phosphate-dependent aminotransferase family.</text>
</comment>
<evidence type="ECO:0000256" key="4">
    <source>
        <dbReference type="ARBA" id="ARBA00005072"/>
    </source>
</evidence>
<evidence type="ECO:0000256" key="8">
    <source>
        <dbReference type="ARBA" id="ARBA00022679"/>
    </source>
</evidence>
<dbReference type="PROSITE" id="PS00770">
    <property type="entry name" value="AA_TRANSFER_CLASS_4"/>
    <property type="match status" value="1"/>
</dbReference>
<proteinExistence type="inferred from homology"/>
<dbReference type="EC" id="2.6.1.42" evidence="17"/>
<evidence type="ECO:0000256" key="16">
    <source>
        <dbReference type="RuleBase" id="RU004516"/>
    </source>
</evidence>
<keyword evidence="20" id="KW-1185">Reference proteome</keyword>
<dbReference type="Proteomes" id="UP000279029">
    <property type="component" value="Chromosome"/>
</dbReference>
<keyword evidence="10 17" id="KW-0100">Branched-chain amino acid biosynthesis</keyword>
<dbReference type="UniPathway" id="UPA00049">
    <property type="reaction ID" value="UER00062"/>
</dbReference>
<evidence type="ECO:0000256" key="11">
    <source>
        <dbReference type="ARBA" id="ARBA00048212"/>
    </source>
</evidence>
<keyword evidence="9 16" id="KW-0663">Pyridoxal phosphate</keyword>
<comment type="cofactor">
    <cofactor evidence="1 16">
        <name>pyridoxal 5'-phosphate</name>
        <dbReference type="ChEBI" id="CHEBI:597326"/>
    </cofactor>
</comment>
<dbReference type="InterPro" id="IPR033939">
    <property type="entry name" value="BCAT_family"/>
</dbReference>
<dbReference type="Gene3D" id="3.20.10.10">
    <property type="entry name" value="D-amino Acid Aminotransferase, subunit A, domain 2"/>
    <property type="match status" value="1"/>
</dbReference>
<evidence type="ECO:0000313" key="20">
    <source>
        <dbReference type="Proteomes" id="UP000279029"/>
    </source>
</evidence>
<keyword evidence="7 17" id="KW-0028">Amino-acid biosynthesis</keyword>
<dbReference type="AlphaFoldDB" id="A0A3P7P9T4"/>
<dbReference type="PIRSF" id="PIRSF006468">
    <property type="entry name" value="BCAT1"/>
    <property type="match status" value="1"/>
</dbReference>
<evidence type="ECO:0000256" key="6">
    <source>
        <dbReference type="ARBA" id="ARBA00022576"/>
    </source>
</evidence>
<dbReference type="KEGG" id="cbar:PATL70BA_1049"/>
<keyword evidence="8 17" id="KW-0808">Transferase</keyword>
<dbReference type="GO" id="GO:0009097">
    <property type="term" value="P:isoleucine biosynthetic process"/>
    <property type="evidence" value="ECO:0007669"/>
    <property type="project" value="UniProtKB-UniPathway"/>
</dbReference>
<reference evidence="19 20" key="1">
    <citation type="submission" date="2018-09" db="EMBL/GenBank/DDBJ databases">
        <authorList>
            <person name="Postec A."/>
        </authorList>
    </citation>
    <scope>NUCLEOTIDE SEQUENCE [LARGE SCALE GENOMIC DNA]</scope>
    <source>
        <strain evidence="19">70B-A</strain>
    </source>
</reference>
<feature type="modified residue" description="N6-(pyridoxal phosphate)lysine" evidence="14">
    <location>
        <position position="195"/>
    </location>
</feature>
<evidence type="ECO:0000256" key="14">
    <source>
        <dbReference type="PIRSR" id="PIRSR006468-1"/>
    </source>
</evidence>
<gene>
    <name evidence="19" type="primary">ilvE</name>
    <name evidence="19" type="ORF">PATL70BA_1049</name>
</gene>
<dbReference type="GO" id="GO:0052655">
    <property type="term" value="F:L-valine-2-oxoglutarate transaminase activity"/>
    <property type="evidence" value="ECO:0007669"/>
    <property type="project" value="RHEA"/>
</dbReference>
<comment type="catalytic activity">
    <reaction evidence="13 17">
        <text>L-leucine + 2-oxoglutarate = 4-methyl-2-oxopentanoate + L-glutamate</text>
        <dbReference type="Rhea" id="RHEA:18321"/>
        <dbReference type="ChEBI" id="CHEBI:16810"/>
        <dbReference type="ChEBI" id="CHEBI:17865"/>
        <dbReference type="ChEBI" id="CHEBI:29985"/>
        <dbReference type="ChEBI" id="CHEBI:57427"/>
        <dbReference type="EC" id="2.6.1.42"/>
    </reaction>
</comment>
<dbReference type="InterPro" id="IPR001544">
    <property type="entry name" value="Aminotrans_IV"/>
</dbReference>
<dbReference type="Pfam" id="PF01063">
    <property type="entry name" value="Aminotran_4"/>
    <property type="match status" value="1"/>
</dbReference>
<dbReference type="InterPro" id="IPR043132">
    <property type="entry name" value="BCAT-like_C"/>
</dbReference>
<evidence type="ECO:0000256" key="17">
    <source>
        <dbReference type="RuleBase" id="RU004517"/>
    </source>
</evidence>
<accession>A0A3P7P9T4</accession>
<dbReference type="PANTHER" id="PTHR11825:SF44">
    <property type="entry name" value="BRANCHED-CHAIN-AMINO-ACID AMINOTRANSFERASE"/>
    <property type="match status" value="1"/>
</dbReference>
<organism evidence="19 20">
    <name type="scientific">Petrocella atlantisensis</name>
    <dbReference type="NCBI Taxonomy" id="2173034"/>
    <lineage>
        <taxon>Bacteria</taxon>
        <taxon>Bacillati</taxon>
        <taxon>Bacillota</taxon>
        <taxon>Clostridia</taxon>
        <taxon>Lachnospirales</taxon>
        <taxon>Vallitaleaceae</taxon>
        <taxon>Petrocella</taxon>
    </lineage>
</organism>
<dbReference type="NCBIfam" id="TIGR01123">
    <property type="entry name" value="ilvE_II"/>
    <property type="match status" value="1"/>
</dbReference>
<evidence type="ECO:0000256" key="7">
    <source>
        <dbReference type="ARBA" id="ARBA00022605"/>
    </source>
</evidence>
<dbReference type="GO" id="GO:0009099">
    <property type="term" value="P:L-valine biosynthetic process"/>
    <property type="evidence" value="ECO:0007669"/>
    <property type="project" value="UniProtKB-UniPathway"/>
</dbReference>
<dbReference type="GO" id="GO:0009098">
    <property type="term" value="P:L-leucine biosynthetic process"/>
    <property type="evidence" value="ECO:0007669"/>
    <property type="project" value="UniProtKB-UniPathway"/>
</dbReference>
<dbReference type="InterPro" id="IPR036038">
    <property type="entry name" value="Aminotransferase-like"/>
</dbReference>
<evidence type="ECO:0000256" key="2">
    <source>
        <dbReference type="ARBA" id="ARBA00004824"/>
    </source>
</evidence>
<evidence type="ECO:0000256" key="1">
    <source>
        <dbReference type="ARBA" id="ARBA00001933"/>
    </source>
</evidence>
<dbReference type="InterPro" id="IPR043131">
    <property type="entry name" value="BCAT-like_N"/>
</dbReference>
<dbReference type="Gene3D" id="3.30.470.10">
    <property type="match status" value="1"/>
</dbReference>
<dbReference type="PANTHER" id="PTHR11825">
    <property type="entry name" value="SUBGROUP IIII AMINOTRANSFERASE"/>
    <property type="match status" value="1"/>
</dbReference>
<evidence type="ECO:0000256" key="18">
    <source>
        <dbReference type="RuleBase" id="RU004519"/>
    </source>
</evidence>
<evidence type="ECO:0000256" key="9">
    <source>
        <dbReference type="ARBA" id="ARBA00022898"/>
    </source>
</evidence>
<comment type="pathway">
    <text evidence="2 18">Amino-acid biosynthesis; L-isoleucine biosynthesis; L-isoleucine from 2-oxobutanoate: step 4/4.</text>
</comment>
<comment type="pathway">
    <text evidence="4 18">Amino-acid biosynthesis; L-leucine biosynthesis; L-leucine from 3-methyl-2-oxobutanoate: step 4/4.</text>
</comment>
<evidence type="ECO:0000313" key="19">
    <source>
        <dbReference type="EMBL" id="VDN46923.1"/>
    </source>
</evidence>
<evidence type="ECO:0000256" key="13">
    <source>
        <dbReference type="ARBA" id="ARBA00049229"/>
    </source>
</evidence>
<dbReference type="OrthoDB" id="9804984at2"/>
<comment type="catalytic activity">
    <reaction evidence="12 17">
        <text>L-isoleucine + 2-oxoglutarate = (S)-3-methyl-2-oxopentanoate + L-glutamate</text>
        <dbReference type="Rhea" id="RHEA:24801"/>
        <dbReference type="ChEBI" id="CHEBI:16810"/>
        <dbReference type="ChEBI" id="CHEBI:29985"/>
        <dbReference type="ChEBI" id="CHEBI:35146"/>
        <dbReference type="ChEBI" id="CHEBI:58045"/>
        <dbReference type="EC" id="2.6.1.42"/>
    </reaction>
</comment>
<name>A0A3P7P9T4_9FIRM</name>
<sequence>MLTIDIIKAKQLKDKPDPNNLGFGNYFTDHMFVMDYQEGMGWHNPRVKPYEDLHLDPSAVVFHYGQEMFEGLKAYRRQDGEINLFRPDMNGKRLNNTNDRICMPQIPVEDFVQAVRTLVHTDASWVPEEAGTSLYIRPFVIATEPTLMVNPSKSYLFMIILSPVGAYYKEGLNPVRIYVEDTYVRASKGGVGEAKTGGSYGASMIAQKNAKNEGFAQVLWLDAIEHRYVEEVGTMNIFFKIRGKVYTPALSGSILPGITRDSVISLLKSWDIPIYEERISMDTIIEASKNGDLEEVFGTGTAAVISPVGGIHFKGLDFVVHNNEIGPITRRIYDTLTGMQYGNVKDDFGWIETIEDKNDHGWL</sequence>